<evidence type="ECO:0000259" key="3">
    <source>
        <dbReference type="PROSITE" id="PS51186"/>
    </source>
</evidence>
<dbReference type="OrthoDB" id="9793138at2"/>
<reference evidence="4 5" key="1">
    <citation type="submission" date="2019-07" db="EMBL/GenBank/DDBJ databases">
        <title>Whole genome shotgun sequence of Oceanithermus desulfurans NBRC 100063.</title>
        <authorList>
            <person name="Hosoyama A."/>
            <person name="Uohara A."/>
            <person name="Ohji S."/>
            <person name="Ichikawa N."/>
        </authorList>
    </citation>
    <scope>NUCLEOTIDE SEQUENCE [LARGE SCALE GENOMIC DNA]</scope>
    <source>
        <strain evidence="4 5">NBRC 100063</strain>
    </source>
</reference>
<dbReference type="PROSITE" id="PS51186">
    <property type="entry name" value="GNAT"/>
    <property type="match status" value="1"/>
</dbReference>
<dbReference type="Pfam" id="PF00583">
    <property type="entry name" value="Acetyltransf_1"/>
    <property type="match status" value="1"/>
</dbReference>
<dbReference type="PANTHER" id="PTHR43626:SF4">
    <property type="entry name" value="GCN5-RELATED N-ACETYLTRANSFERASE 2, CHLOROPLASTIC"/>
    <property type="match status" value="1"/>
</dbReference>
<keyword evidence="2" id="KW-0012">Acyltransferase</keyword>
<sequence length="179" mass="20500">MMKLELKSAELPEVDPMLETNLRKARLSDVDQIFELIKYWAEQGFMLVRSRSQLYENIRDFYVVEDADGHIVGTVALHVLWADLAEIRSLAVHPARQGQGLGRWLVLASEREARDLHVPKVFTFTLQDGFFRKLGYQDIPREDLPPKVWVECADCPFQDNCHEIPLIKHLSGVNGKGSV</sequence>
<keyword evidence="1 4" id="KW-0808">Transferase</keyword>
<dbReference type="PANTHER" id="PTHR43626">
    <property type="entry name" value="ACYL-COA N-ACYLTRANSFERASE"/>
    <property type="match status" value="1"/>
</dbReference>
<protein>
    <submittedName>
        <fullName evidence="4">Acetyltransferase</fullName>
    </submittedName>
</protein>
<comment type="caution">
    <text evidence="4">The sequence shown here is derived from an EMBL/GenBank/DDBJ whole genome shotgun (WGS) entry which is preliminary data.</text>
</comment>
<gene>
    <name evidence="4" type="ORF">ODE01S_10110</name>
</gene>
<dbReference type="GO" id="GO:0005737">
    <property type="term" value="C:cytoplasm"/>
    <property type="evidence" value="ECO:0007669"/>
    <property type="project" value="TreeGrafter"/>
</dbReference>
<dbReference type="Proteomes" id="UP000321827">
    <property type="component" value="Unassembled WGS sequence"/>
</dbReference>
<dbReference type="InterPro" id="IPR016181">
    <property type="entry name" value="Acyl_CoA_acyltransferase"/>
</dbReference>
<evidence type="ECO:0000313" key="4">
    <source>
        <dbReference type="EMBL" id="GEM89577.1"/>
    </source>
</evidence>
<dbReference type="CDD" id="cd04301">
    <property type="entry name" value="NAT_SF"/>
    <property type="match status" value="1"/>
</dbReference>
<dbReference type="EMBL" id="BJXN01000006">
    <property type="protein sequence ID" value="GEM89577.1"/>
    <property type="molecule type" value="Genomic_DNA"/>
</dbReference>
<name>A0A511RKG2_9DEIN</name>
<dbReference type="InterPro" id="IPR045039">
    <property type="entry name" value="NSI-like"/>
</dbReference>
<dbReference type="RefSeq" id="WP_147146523.1">
    <property type="nucleotide sequence ID" value="NZ_BJXN01000006.1"/>
</dbReference>
<dbReference type="SUPFAM" id="SSF55729">
    <property type="entry name" value="Acyl-CoA N-acyltransferases (Nat)"/>
    <property type="match status" value="1"/>
</dbReference>
<dbReference type="InterPro" id="IPR000182">
    <property type="entry name" value="GNAT_dom"/>
</dbReference>
<proteinExistence type="predicted"/>
<evidence type="ECO:0000256" key="1">
    <source>
        <dbReference type="ARBA" id="ARBA00022679"/>
    </source>
</evidence>
<evidence type="ECO:0000313" key="5">
    <source>
        <dbReference type="Proteomes" id="UP000321827"/>
    </source>
</evidence>
<organism evidence="4 5">
    <name type="scientific">Oceanithermus desulfurans NBRC 100063</name>
    <dbReference type="NCBI Taxonomy" id="1227550"/>
    <lineage>
        <taxon>Bacteria</taxon>
        <taxon>Thermotogati</taxon>
        <taxon>Deinococcota</taxon>
        <taxon>Deinococci</taxon>
        <taxon>Thermales</taxon>
        <taxon>Thermaceae</taxon>
        <taxon>Oceanithermus</taxon>
    </lineage>
</organism>
<accession>A0A511RKG2</accession>
<dbReference type="AlphaFoldDB" id="A0A511RKG2"/>
<feature type="domain" description="N-acetyltransferase" evidence="3">
    <location>
        <begin position="20"/>
        <end position="171"/>
    </location>
</feature>
<dbReference type="Gene3D" id="3.40.630.30">
    <property type="match status" value="1"/>
</dbReference>
<dbReference type="NCBIfam" id="NF005840">
    <property type="entry name" value="PRK07757.1"/>
    <property type="match status" value="1"/>
</dbReference>
<evidence type="ECO:0000256" key="2">
    <source>
        <dbReference type="ARBA" id="ARBA00023315"/>
    </source>
</evidence>
<dbReference type="GO" id="GO:0008080">
    <property type="term" value="F:N-acetyltransferase activity"/>
    <property type="evidence" value="ECO:0007669"/>
    <property type="project" value="InterPro"/>
</dbReference>